<dbReference type="Proteomes" id="UP001139409">
    <property type="component" value="Unassembled WGS sequence"/>
</dbReference>
<dbReference type="RefSeq" id="WP_225699897.1">
    <property type="nucleotide sequence ID" value="NZ_JAIXNE010000008.1"/>
</dbReference>
<dbReference type="AlphaFoldDB" id="A0A9X1HW55"/>
<reference evidence="2" key="1">
    <citation type="submission" date="2021-09" db="EMBL/GenBank/DDBJ databases">
        <title>Fulvivirga sp. isolated from coastal sediment.</title>
        <authorList>
            <person name="Yu H."/>
        </authorList>
    </citation>
    <scope>NUCLEOTIDE SEQUENCE</scope>
    <source>
        <strain evidence="2">1062</strain>
    </source>
</reference>
<dbReference type="PANTHER" id="PTHR10824:SF4">
    <property type="entry name" value="ACYL-COENZYME A THIOESTERASE 1-LIKE"/>
    <property type="match status" value="1"/>
</dbReference>
<dbReference type="Pfam" id="PF08840">
    <property type="entry name" value="BAAT_C"/>
    <property type="match status" value="1"/>
</dbReference>
<dbReference type="GO" id="GO:0006631">
    <property type="term" value="P:fatty acid metabolic process"/>
    <property type="evidence" value="ECO:0007669"/>
    <property type="project" value="TreeGrafter"/>
</dbReference>
<evidence type="ECO:0000313" key="3">
    <source>
        <dbReference type="Proteomes" id="UP001139409"/>
    </source>
</evidence>
<feature type="domain" description="BAAT/Acyl-CoA thioester hydrolase C-terminal" evidence="1">
    <location>
        <begin position="114"/>
        <end position="267"/>
    </location>
</feature>
<keyword evidence="3" id="KW-1185">Reference proteome</keyword>
<dbReference type="PANTHER" id="PTHR10824">
    <property type="entry name" value="ACYL-COENZYME A THIOESTERASE-RELATED"/>
    <property type="match status" value="1"/>
</dbReference>
<proteinExistence type="predicted"/>
<comment type="caution">
    <text evidence="2">The sequence shown here is derived from an EMBL/GenBank/DDBJ whole genome shotgun (WGS) entry which is preliminary data.</text>
</comment>
<dbReference type="SUPFAM" id="SSF53474">
    <property type="entry name" value="alpha/beta-Hydrolases"/>
    <property type="match status" value="1"/>
</dbReference>
<protein>
    <recommendedName>
        <fullName evidence="1">BAAT/Acyl-CoA thioester hydrolase C-terminal domain-containing protein</fullName>
    </recommendedName>
</protein>
<name>A0A9X1HW55_9BACT</name>
<dbReference type="InterPro" id="IPR029058">
    <property type="entry name" value="AB_hydrolase_fold"/>
</dbReference>
<dbReference type="GO" id="GO:0006637">
    <property type="term" value="P:acyl-CoA metabolic process"/>
    <property type="evidence" value="ECO:0007669"/>
    <property type="project" value="TreeGrafter"/>
</dbReference>
<gene>
    <name evidence="2" type="ORF">LDX50_29445</name>
</gene>
<accession>A0A9X1HW55</accession>
<evidence type="ECO:0000313" key="2">
    <source>
        <dbReference type="EMBL" id="MCA6079035.1"/>
    </source>
</evidence>
<sequence length="287" mass="31724">MSKKLIKALFCVIVIVVILVVFLETYIPPLSKNYGKVETKLYLGETLNQPLIVGFGGSEGGNAWDSDFWKPTRDQFLIKGYAFLAVAYFGTGSTPESLDRISLNAVHDAILEAAENPKINSQRICLIGGSKGAELVLNIASYFDDIDAVVAMSPSHVSFPAITMMSNTSSWTLNNEELPFVPVPYSAVPAMVSGEQLRAYSIILENYDAEQSAAIPVEKINGAILLISPTYDESWPSGKMSEKIVDRLNSHGFPHYYEHQIVEGGHTEPIRHFDLVFNFLEKTFPVK</sequence>
<evidence type="ECO:0000259" key="1">
    <source>
        <dbReference type="Pfam" id="PF08840"/>
    </source>
</evidence>
<dbReference type="Gene3D" id="3.40.50.1820">
    <property type="entry name" value="alpha/beta hydrolase"/>
    <property type="match status" value="1"/>
</dbReference>
<dbReference type="EMBL" id="JAIXNE010000008">
    <property type="protein sequence ID" value="MCA6079035.1"/>
    <property type="molecule type" value="Genomic_DNA"/>
</dbReference>
<dbReference type="GO" id="GO:0047617">
    <property type="term" value="F:fatty acyl-CoA hydrolase activity"/>
    <property type="evidence" value="ECO:0007669"/>
    <property type="project" value="TreeGrafter"/>
</dbReference>
<organism evidence="2 3">
    <name type="scientific">Fulvivirga sedimenti</name>
    <dbReference type="NCBI Taxonomy" id="2879465"/>
    <lineage>
        <taxon>Bacteria</taxon>
        <taxon>Pseudomonadati</taxon>
        <taxon>Bacteroidota</taxon>
        <taxon>Cytophagia</taxon>
        <taxon>Cytophagales</taxon>
        <taxon>Fulvivirgaceae</taxon>
        <taxon>Fulvivirga</taxon>
    </lineage>
</organism>
<dbReference type="InterPro" id="IPR014940">
    <property type="entry name" value="BAAT_C"/>
</dbReference>